<proteinExistence type="predicted"/>
<dbReference type="STRING" id="669874.A0A1E4TST7"/>
<comment type="subcellular location">
    <subcellularLocation>
        <location evidence="1">Nucleus</location>
    </subcellularLocation>
</comment>
<dbReference type="GO" id="GO:0006338">
    <property type="term" value="P:chromatin remodeling"/>
    <property type="evidence" value="ECO:0007669"/>
    <property type="project" value="EnsemblFungi"/>
</dbReference>
<gene>
    <name evidence="6" type="ORF">PACTADRAFT_69874</name>
</gene>
<keyword evidence="3" id="KW-0804">Transcription</keyword>
<dbReference type="Proteomes" id="UP000094236">
    <property type="component" value="Unassembled WGS sequence"/>
</dbReference>
<evidence type="ECO:0000313" key="7">
    <source>
        <dbReference type="Proteomes" id="UP000094236"/>
    </source>
</evidence>
<evidence type="ECO:0000259" key="5">
    <source>
        <dbReference type="SMART" id="SM00993"/>
    </source>
</evidence>
<keyword evidence="7" id="KW-1185">Reference proteome</keyword>
<dbReference type="InterPro" id="IPR013272">
    <property type="entry name" value="Vps72/YL1_C"/>
</dbReference>
<keyword evidence="2" id="KW-0805">Transcription regulation</keyword>
<dbReference type="EMBL" id="KV454015">
    <property type="protein sequence ID" value="ODV94833.1"/>
    <property type="molecule type" value="Genomic_DNA"/>
</dbReference>
<evidence type="ECO:0000256" key="1">
    <source>
        <dbReference type="ARBA" id="ARBA00004123"/>
    </source>
</evidence>
<accession>A0A1E4TST7</accession>
<dbReference type="OrthoDB" id="49520at2759"/>
<dbReference type="InterPro" id="IPR029525">
    <property type="entry name" value="INO80C/Ies6"/>
</dbReference>
<feature type="domain" description="Vps72/YL1 C-terminal" evidence="5">
    <location>
        <begin position="79"/>
        <end position="108"/>
    </location>
</feature>
<keyword evidence="4" id="KW-0539">Nucleus</keyword>
<dbReference type="Pfam" id="PF08265">
    <property type="entry name" value="YL1_C"/>
    <property type="match status" value="1"/>
</dbReference>
<organism evidence="6 7">
    <name type="scientific">Pachysolen tannophilus NRRL Y-2460</name>
    <dbReference type="NCBI Taxonomy" id="669874"/>
    <lineage>
        <taxon>Eukaryota</taxon>
        <taxon>Fungi</taxon>
        <taxon>Dikarya</taxon>
        <taxon>Ascomycota</taxon>
        <taxon>Saccharomycotina</taxon>
        <taxon>Pichiomycetes</taxon>
        <taxon>Pachysolenaceae</taxon>
        <taxon>Pachysolen</taxon>
    </lineage>
</organism>
<evidence type="ECO:0000256" key="2">
    <source>
        <dbReference type="ARBA" id="ARBA00023015"/>
    </source>
</evidence>
<dbReference type="PANTHER" id="PTHR31200:SF1">
    <property type="entry name" value="INO80 COMPLEX SUBUNIT C"/>
    <property type="match status" value="1"/>
</dbReference>
<evidence type="ECO:0000313" key="6">
    <source>
        <dbReference type="EMBL" id="ODV94833.1"/>
    </source>
</evidence>
<evidence type="ECO:0000256" key="3">
    <source>
        <dbReference type="ARBA" id="ARBA00023163"/>
    </source>
</evidence>
<evidence type="ECO:0000256" key="4">
    <source>
        <dbReference type="ARBA" id="ARBA00023242"/>
    </source>
</evidence>
<reference evidence="7" key="1">
    <citation type="submission" date="2016-05" db="EMBL/GenBank/DDBJ databases">
        <title>Comparative genomics of biotechnologically important yeasts.</title>
        <authorList>
            <consortium name="DOE Joint Genome Institute"/>
            <person name="Riley R."/>
            <person name="Haridas S."/>
            <person name="Wolfe K.H."/>
            <person name="Lopes M.R."/>
            <person name="Hittinger C.T."/>
            <person name="Goker M."/>
            <person name="Salamov A."/>
            <person name="Wisecaver J."/>
            <person name="Long T.M."/>
            <person name="Aerts A.L."/>
            <person name="Barry K."/>
            <person name="Choi C."/>
            <person name="Clum A."/>
            <person name="Coughlan A.Y."/>
            <person name="Deshpande S."/>
            <person name="Douglass A.P."/>
            <person name="Hanson S.J."/>
            <person name="Klenk H.-P."/>
            <person name="Labutti K."/>
            <person name="Lapidus A."/>
            <person name="Lindquist E."/>
            <person name="Lipzen A."/>
            <person name="Meier-Kolthoff J.P."/>
            <person name="Ohm R.A."/>
            <person name="Otillar R.P."/>
            <person name="Pangilinan J."/>
            <person name="Peng Y."/>
            <person name="Rokas A."/>
            <person name="Rosa C.A."/>
            <person name="Scheuner C."/>
            <person name="Sibirny A.A."/>
            <person name="Slot J.C."/>
            <person name="Stielow J.B."/>
            <person name="Sun H."/>
            <person name="Kurtzman C.P."/>
            <person name="Blackwell M."/>
            <person name="Grigoriev I.V."/>
            <person name="Jeffries T.W."/>
        </authorList>
    </citation>
    <scope>NUCLEOTIDE SEQUENCE [LARGE SCALE GENOMIC DNA]</scope>
    <source>
        <strain evidence="7">NRRL Y-2460</strain>
    </source>
</reference>
<sequence>MSLVIDLVEISDLTTRPQVFKNPNWRSPTRRHKPLKNLLSDEQKRINLLNQDPDKKANFPNNVNYFSIQAPPSLKPGKNYCDITGLPSNYKAPSSGLKFYNLEVYEIVKNMTAGIDQQYLALRNANVVLR</sequence>
<protein>
    <recommendedName>
        <fullName evidence="5">Vps72/YL1 C-terminal domain-containing protein</fullName>
    </recommendedName>
</protein>
<dbReference type="PANTHER" id="PTHR31200">
    <property type="entry name" value="INO80 COMPLEX SUBUNIT C"/>
    <property type="match status" value="1"/>
</dbReference>
<dbReference type="GO" id="GO:0031011">
    <property type="term" value="C:Ino80 complex"/>
    <property type="evidence" value="ECO:0007669"/>
    <property type="project" value="EnsemblFungi"/>
</dbReference>
<dbReference type="AlphaFoldDB" id="A0A1E4TST7"/>
<dbReference type="SMART" id="SM00993">
    <property type="entry name" value="YL1_C"/>
    <property type="match status" value="1"/>
</dbReference>
<name>A0A1E4TST7_PACTA</name>